<feature type="chain" id="PRO_5046863432" evidence="6">
    <location>
        <begin position="23"/>
        <end position="591"/>
    </location>
</feature>
<proteinExistence type="inferred from homology"/>
<evidence type="ECO:0000256" key="6">
    <source>
        <dbReference type="SAM" id="SignalP"/>
    </source>
</evidence>
<evidence type="ECO:0000256" key="5">
    <source>
        <dbReference type="ARBA" id="ARBA00023237"/>
    </source>
</evidence>
<keyword evidence="10" id="KW-1185">Reference proteome</keyword>
<comment type="subcellular location">
    <subcellularLocation>
        <location evidence="1">Cell outer membrane</location>
    </subcellularLocation>
</comment>
<organism evidence="9 10">
    <name type="scientific">Segatella cerevisiae</name>
    <dbReference type="NCBI Taxonomy" id="2053716"/>
    <lineage>
        <taxon>Bacteria</taxon>
        <taxon>Pseudomonadati</taxon>
        <taxon>Bacteroidota</taxon>
        <taxon>Bacteroidia</taxon>
        <taxon>Bacteroidales</taxon>
        <taxon>Prevotellaceae</taxon>
        <taxon>Segatella</taxon>
    </lineage>
</organism>
<evidence type="ECO:0000256" key="1">
    <source>
        <dbReference type="ARBA" id="ARBA00004442"/>
    </source>
</evidence>
<dbReference type="Pfam" id="PF14322">
    <property type="entry name" value="SusD-like_3"/>
    <property type="match status" value="1"/>
</dbReference>
<keyword evidence="5" id="KW-0998">Cell outer membrane</keyword>
<keyword evidence="4" id="KW-0472">Membrane</keyword>
<feature type="domain" description="RagB/SusD" evidence="7">
    <location>
        <begin position="455"/>
        <end position="591"/>
    </location>
</feature>
<reference evidence="9 10" key="1">
    <citation type="submission" date="2022-06" db="EMBL/GenBank/DDBJ databases">
        <title>A taxonomic note on the genus Prevotella: Description of four novel genera and emended description of the genera Hallella and Xylanibacter.</title>
        <authorList>
            <person name="Hitch T.C.A."/>
        </authorList>
    </citation>
    <scope>NUCLEOTIDE SEQUENCE [LARGE SCALE GENOMIC DNA]</scope>
    <source>
        <strain evidence="9 10">DSM 100619</strain>
    </source>
</reference>
<accession>A0ABT1BW78</accession>
<dbReference type="SUPFAM" id="SSF48452">
    <property type="entry name" value="TPR-like"/>
    <property type="match status" value="1"/>
</dbReference>
<dbReference type="Pfam" id="PF07980">
    <property type="entry name" value="SusD_RagB"/>
    <property type="match status" value="1"/>
</dbReference>
<evidence type="ECO:0000256" key="3">
    <source>
        <dbReference type="ARBA" id="ARBA00022729"/>
    </source>
</evidence>
<dbReference type="EMBL" id="JAMXLY010000016">
    <property type="protein sequence ID" value="MCO6025334.1"/>
    <property type="molecule type" value="Genomic_DNA"/>
</dbReference>
<evidence type="ECO:0000259" key="7">
    <source>
        <dbReference type="Pfam" id="PF07980"/>
    </source>
</evidence>
<dbReference type="InterPro" id="IPR012944">
    <property type="entry name" value="SusD_RagB_dom"/>
</dbReference>
<sequence>MKIKNILMVSAVAMLGFTSCNDNDFLKENPKSTYTTDNAFNTVDQVKACVTNLYVQIRYWYQIDNFWTGVGADEMDTPYFRSTGNGYSNFSNWSPTSSYSNNIFNALYQLVNYSNQALEGYNSPNITWDNAREKAENYGEMMFFRGYGYLSLGELFGGVPLVDRFYETLKLDFSRSSRAATYRFAINDLKRAASNLPEYPSEAGRVARGAACHFLSEAYLALATINDNNVAQLDTAIAYADTVMAMHPLMTSRFGTRTVSGNTKNGVDSYYKDGNVFFDLFQEGNYDHSEGNTEAVWTLENDYTVYHKYAGDNYVPSPKNFSPVLRDAVWGSAYRNTGGGAGPWATNVNTADYPGGNVSAYLGGQGTAVYSPTDYVIEQIWNNDEGDIRNAPCNIRRTFVCTDTKSSMYGKACGIDVLDAGSQRITEFFPIWTKFAPVDDWGYDDISDGGDRSQIYSDRYAVRSAETLLLRAEEKLRKGDKAGAAADVNILRKRAQCKVLATASDMTLQYILDERARELYGEERRWVTLLRMGSDGIKSINDHAMYIAYQPYWKGYFKASQQPVTKWTLWPIPQAVIDGNSQAKIDQNTGW</sequence>
<evidence type="ECO:0000313" key="10">
    <source>
        <dbReference type="Proteomes" id="UP001204015"/>
    </source>
</evidence>
<feature type="signal peptide" evidence="6">
    <location>
        <begin position="1"/>
        <end position="22"/>
    </location>
</feature>
<feature type="domain" description="SusD-like N-terminal" evidence="8">
    <location>
        <begin position="24"/>
        <end position="220"/>
    </location>
</feature>
<evidence type="ECO:0000256" key="4">
    <source>
        <dbReference type="ARBA" id="ARBA00023136"/>
    </source>
</evidence>
<dbReference type="Gene3D" id="1.25.40.390">
    <property type="match status" value="1"/>
</dbReference>
<dbReference type="Proteomes" id="UP001204015">
    <property type="component" value="Unassembled WGS sequence"/>
</dbReference>
<protein>
    <submittedName>
        <fullName evidence="9">RagB/SusD family nutrient uptake outer membrane protein</fullName>
    </submittedName>
</protein>
<evidence type="ECO:0000259" key="8">
    <source>
        <dbReference type="Pfam" id="PF14322"/>
    </source>
</evidence>
<comment type="similarity">
    <text evidence="2">Belongs to the SusD family.</text>
</comment>
<gene>
    <name evidence="9" type="ORF">NG821_05685</name>
</gene>
<name>A0ABT1BW78_9BACT</name>
<comment type="caution">
    <text evidence="9">The sequence shown here is derived from an EMBL/GenBank/DDBJ whole genome shotgun (WGS) entry which is preliminary data.</text>
</comment>
<dbReference type="InterPro" id="IPR033985">
    <property type="entry name" value="SusD-like_N"/>
</dbReference>
<evidence type="ECO:0000256" key="2">
    <source>
        <dbReference type="ARBA" id="ARBA00006275"/>
    </source>
</evidence>
<dbReference type="InterPro" id="IPR011990">
    <property type="entry name" value="TPR-like_helical_dom_sf"/>
</dbReference>
<dbReference type="RefSeq" id="WP_252760694.1">
    <property type="nucleotide sequence ID" value="NZ_JAMXLY010000016.1"/>
</dbReference>
<dbReference type="PROSITE" id="PS51257">
    <property type="entry name" value="PROKAR_LIPOPROTEIN"/>
    <property type="match status" value="1"/>
</dbReference>
<keyword evidence="3 6" id="KW-0732">Signal</keyword>
<evidence type="ECO:0000313" key="9">
    <source>
        <dbReference type="EMBL" id="MCO6025334.1"/>
    </source>
</evidence>